<evidence type="ECO:0000259" key="2">
    <source>
        <dbReference type="PROSITE" id="PS51371"/>
    </source>
</evidence>
<dbReference type="Pfam" id="PF00571">
    <property type="entry name" value="CBS"/>
    <property type="match status" value="1"/>
</dbReference>
<dbReference type="InterPro" id="IPR001509">
    <property type="entry name" value="Epimerase_deHydtase"/>
</dbReference>
<accession>A0A1G2CQ17</accession>
<dbReference type="AlphaFoldDB" id="A0A1G2CQ17"/>
<dbReference type="Gene3D" id="3.40.50.720">
    <property type="entry name" value="NAD(P)-binding Rossmann-like Domain"/>
    <property type="match status" value="1"/>
</dbReference>
<dbReference type="PROSITE" id="PS51371">
    <property type="entry name" value="CBS"/>
    <property type="match status" value="1"/>
</dbReference>
<dbReference type="InterPro" id="IPR036291">
    <property type="entry name" value="NAD(P)-bd_dom_sf"/>
</dbReference>
<dbReference type="CDD" id="cd08946">
    <property type="entry name" value="SDR_e"/>
    <property type="match status" value="1"/>
</dbReference>
<dbReference type="InterPro" id="IPR000644">
    <property type="entry name" value="CBS_dom"/>
</dbReference>
<proteinExistence type="predicted"/>
<sequence>MKKNEAAKIKNLLIKNDSSIKEAMRVIDRGALGIAFIVNKENRLVGLVTDGNIRRALIKGIDIDSSVKKIANLDPLFIRNKKMNKKINRVIPLEKALCIPSLNSDYQIENVFLLYTNHNQNEILSPIIKKYVVNRNVKKVLITGGAGYLGSVLSRLLLSHGYQVVVLDNLTYGNRGIKDITNKNFEFIKGDCRNISDITKATKEVDAVIHLAAIVGDPASSLNPKETIEINYLSTTTLAEACKFNQINRFLFISTCSVYGAQAGSKKISENSPLNPVSIYAQTKIKSEHGILALADENFSPTIFRFATLFGLSPRMRFDLVINLFAAKAALNEKIEIFGGEQFRPFLGVSDAASACQAWLKTPIDKISGEIINIGFDNQNIKITDLGKIIKKNAPEAKIEIKKEVPDKRDYNVSFKKMRKLFRLKPSETISQAIKEMKNMVLKEKIKNINSPLYNNYQHFLKHFVKK</sequence>
<dbReference type="STRING" id="1798656.A2604_00685"/>
<feature type="domain" description="CBS" evidence="2">
    <location>
        <begin position="1"/>
        <end position="63"/>
    </location>
</feature>
<dbReference type="InterPro" id="IPR046342">
    <property type="entry name" value="CBS_dom_sf"/>
</dbReference>
<dbReference type="SUPFAM" id="SSF54631">
    <property type="entry name" value="CBS-domain pair"/>
    <property type="match status" value="1"/>
</dbReference>
<dbReference type="Proteomes" id="UP000177587">
    <property type="component" value="Unassembled WGS sequence"/>
</dbReference>
<name>A0A1G2CQ17_9BACT</name>
<reference evidence="3 4" key="1">
    <citation type="journal article" date="2016" name="Nat. Commun.">
        <title>Thousands of microbial genomes shed light on interconnected biogeochemical processes in an aquifer system.</title>
        <authorList>
            <person name="Anantharaman K."/>
            <person name="Brown C.T."/>
            <person name="Hug L.A."/>
            <person name="Sharon I."/>
            <person name="Castelle C.J."/>
            <person name="Probst A.J."/>
            <person name="Thomas B.C."/>
            <person name="Singh A."/>
            <person name="Wilkins M.J."/>
            <person name="Karaoz U."/>
            <person name="Brodie E.L."/>
            <person name="Williams K.H."/>
            <person name="Hubbard S.S."/>
            <person name="Banfield J.F."/>
        </authorList>
    </citation>
    <scope>NUCLEOTIDE SEQUENCE [LARGE SCALE GENOMIC DNA]</scope>
</reference>
<dbReference type="PANTHER" id="PTHR43245:SF23">
    <property type="entry name" value="NAD(P)-BINDING DOMAIN-CONTAINING PROTEIN"/>
    <property type="match status" value="1"/>
</dbReference>
<dbReference type="Pfam" id="PF01370">
    <property type="entry name" value="Epimerase"/>
    <property type="match status" value="1"/>
</dbReference>
<evidence type="ECO:0000256" key="1">
    <source>
        <dbReference type="PROSITE-ProRule" id="PRU00703"/>
    </source>
</evidence>
<evidence type="ECO:0000313" key="3">
    <source>
        <dbReference type="EMBL" id="OGZ03475.1"/>
    </source>
</evidence>
<comment type="caution">
    <text evidence="3">The sequence shown here is derived from an EMBL/GenBank/DDBJ whole genome shotgun (WGS) entry which is preliminary data.</text>
</comment>
<dbReference type="InterPro" id="IPR050177">
    <property type="entry name" value="Lipid_A_modif_metabolic_enz"/>
</dbReference>
<dbReference type="PANTHER" id="PTHR43245">
    <property type="entry name" value="BIFUNCTIONAL POLYMYXIN RESISTANCE PROTEIN ARNA"/>
    <property type="match status" value="1"/>
</dbReference>
<keyword evidence="1" id="KW-0129">CBS domain</keyword>
<protein>
    <recommendedName>
        <fullName evidence="2">CBS domain-containing protein</fullName>
    </recommendedName>
</protein>
<organism evidence="3 4">
    <name type="scientific">Candidatus Liptonbacteria bacterium RIFOXYD1_FULL_36_11</name>
    <dbReference type="NCBI Taxonomy" id="1798656"/>
    <lineage>
        <taxon>Bacteria</taxon>
        <taxon>Candidatus Liptoniibacteriota</taxon>
    </lineage>
</organism>
<dbReference type="SUPFAM" id="SSF51735">
    <property type="entry name" value="NAD(P)-binding Rossmann-fold domains"/>
    <property type="match status" value="1"/>
</dbReference>
<dbReference type="EMBL" id="MHLG01000020">
    <property type="protein sequence ID" value="OGZ03475.1"/>
    <property type="molecule type" value="Genomic_DNA"/>
</dbReference>
<gene>
    <name evidence="3" type="ORF">A2604_00685</name>
</gene>
<evidence type="ECO:0000313" key="4">
    <source>
        <dbReference type="Proteomes" id="UP000177587"/>
    </source>
</evidence>
<dbReference type="Gene3D" id="3.10.580.10">
    <property type="entry name" value="CBS-domain"/>
    <property type="match status" value="1"/>
</dbReference>